<reference evidence="1 2" key="1">
    <citation type="journal article" date="2018" name="Biotechnol. Adv.">
        <title>Improved genomic resources and new bioinformatic workflow for the carcinogenic parasite Clonorchis sinensis: Biotechnological implications.</title>
        <authorList>
            <person name="Wang D."/>
            <person name="Korhonen P.K."/>
            <person name="Gasser R.B."/>
            <person name="Young N.D."/>
        </authorList>
    </citation>
    <scope>NUCLEOTIDE SEQUENCE [LARGE SCALE GENOMIC DNA]</scope>
    <source>
        <strain evidence="1">Cs-k2</strain>
    </source>
</reference>
<name>A0A3R7D8A0_CLOSI</name>
<comment type="caution">
    <text evidence="1">The sequence shown here is derived from an EMBL/GenBank/DDBJ whole genome shotgun (WGS) entry which is preliminary data.</text>
</comment>
<proteinExistence type="predicted"/>
<dbReference type="EMBL" id="NIRI02000056">
    <property type="protein sequence ID" value="KAG5446399.1"/>
    <property type="molecule type" value="Genomic_DNA"/>
</dbReference>
<dbReference type="InParanoid" id="A0A3R7D8A0"/>
<evidence type="ECO:0000313" key="2">
    <source>
        <dbReference type="Proteomes" id="UP000286415"/>
    </source>
</evidence>
<gene>
    <name evidence="1" type="ORF">CSKR_113274</name>
</gene>
<accession>A0A3R7D8A0</accession>
<dbReference type="AlphaFoldDB" id="A0A3R7D8A0"/>
<reference evidence="1 2" key="2">
    <citation type="journal article" date="2021" name="Genomics">
        <title>High-quality reference genome for Clonorchis sinensis.</title>
        <authorList>
            <person name="Young N.D."/>
            <person name="Stroehlein A.J."/>
            <person name="Kinkar L."/>
            <person name="Wang T."/>
            <person name="Sohn W.M."/>
            <person name="Chang B.C.H."/>
            <person name="Kaur P."/>
            <person name="Weisz D."/>
            <person name="Dudchenko O."/>
            <person name="Aiden E.L."/>
            <person name="Korhonen P.K."/>
            <person name="Gasser R.B."/>
        </authorList>
    </citation>
    <scope>NUCLEOTIDE SEQUENCE [LARGE SCALE GENOMIC DNA]</scope>
    <source>
        <strain evidence="1">Cs-k2</strain>
    </source>
</reference>
<sequence>MTDSAGTRLSIPLVCKRVYFTNVHSALAMQTWKNVKKQQNDALDLFIKNSEPYTDVYPVGKSRNFSMFDYCARVEGLTELHTHLQTLTWNPAESLVYDVSRRLKVLHRAASRFSCYDIRDMAIEVQAEFYVPDSHQAWGAPKKNKNQSLIGENSFTIYHNF</sequence>
<dbReference type="Proteomes" id="UP000286415">
    <property type="component" value="Unassembled WGS sequence"/>
</dbReference>
<protein>
    <submittedName>
        <fullName evidence="1">Uncharacterized protein</fullName>
    </submittedName>
</protein>
<keyword evidence="2" id="KW-1185">Reference proteome</keyword>
<evidence type="ECO:0000313" key="1">
    <source>
        <dbReference type="EMBL" id="KAG5446399.1"/>
    </source>
</evidence>
<organism evidence="1 2">
    <name type="scientific">Clonorchis sinensis</name>
    <name type="common">Chinese liver fluke</name>
    <dbReference type="NCBI Taxonomy" id="79923"/>
    <lineage>
        <taxon>Eukaryota</taxon>
        <taxon>Metazoa</taxon>
        <taxon>Spiralia</taxon>
        <taxon>Lophotrochozoa</taxon>
        <taxon>Platyhelminthes</taxon>
        <taxon>Trematoda</taxon>
        <taxon>Digenea</taxon>
        <taxon>Opisthorchiida</taxon>
        <taxon>Opisthorchiata</taxon>
        <taxon>Opisthorchiidae</taxon>
        <taxon>Clonorchis</taxon>
    </lineage>
</organism>